<dbReference type="EMBL" id="CM056741">
    <property type="protein sequence ID" value="KAJ8687274.1"/>
    <property type="molecule type" value="Genomic_DNA"/>
</dbReference>
<gene>
    <name evidence="1" type="ORF">QAD02_023068</name>
</gene>
<protein>
    <submittedName>
        <fullName evidence="1">Uncharacterized protein</fullName>
    </submittedName>
</protein>
<name>A0ACC2PX98_9HYME</name>
<reference evidence="1" key="1">
    <citation type="submission" date="2023-04" db="EMBL/GenBank/DDBJ databases">
        <title>A chromosome-level genome assembly of the parasitoid wasp Eretmocerus hayati.</title>
        <authorList>
            <person name="Zhong Y."/>
            <person name="Liu S."/>
            <person name="Liu Y."/>
        </authorList>
    </citation>
    <scope>NUCLEOTIDE SEQUENCE</scope>
    <source>
        <strain evidence="1">ZJU_SS_LIU_2023</strain>
    </source>
</reference>
<keyword evidence="2" id="KW-1185">Reference proteome</keyword>
<evidence type="ECO:0000313" key="1">
    <source>
        <dbReference type="EMBL" id="KAJ8687274.1"/>
    </source>
</evidence>
<organism evidence="1 2">
    <name type="scientific">Eretmocerus hayati</name>
    <dbReference type="NCBI Taxonomy" id="131215"/>
    <lineage>
        <taxon>Eukaryota</taxon>
        <taxon>Metazoa</taxon>
        <taxon>Ecdysozoa</taxon>
        <taxon>Arthropoda</taxon>
        <taxon>Hexapoda</taxon>
        <taxon>Insecta</taxon>
        <taxon>Pterygota</taxon>
        <taxon>Neoptera</taxon>
        <taxon>Endopterygota</taxon>
        <taxon>Hymenoptera</taxon>
        <taxon>Apocrita</taxon>
        <taxon>Proctotrupomorpha</taxon>
        <taxon>Chalcidoidea</taxon>
        <taxon>Aphelinidae</taxon>
        <taxon>Aphelininae</taxon>
        <taxon>Eretmocerus</taxon>
    </lineage>
</organism>
<accession>A0ACC2PX98</accession>
<comment type="caution">
    <text evidence="1">The sequence shown here is derived from an EMBL/GenBank/DDBJ whole genome shotgun (WGS) entry which is preliminary data.</text>
</comment>
<dbReference type="Proteomes" id="UP001239111">
    <property type="component" value="Chromosome 1"/>
</dbReference>
<evidence type="ECO:0000313" key="2">
    <source>
        <dbReference type="Proteomes" id="UP001239111"/>
    </source>
</evidence>
<proteinExistence type="predicted"/>
<sequence length="289" mass="30546">MACSSILIACLLVTIASADKPELGFPGFTITPVERTNSSNRIVGGENAQPGEFPHQVSLQWGLPPILPLSHLCGGSIINENWVMTAAHCPKGVLFGGLWVKAGKHYIGTYEQSEQTVRVSKSYVHPEYPGGVTPFDIALLRLSSPLKLNKLVQPIAIPKPDSIPKGDVVLSGWGSISTSNVPILPDSLQKATLPVVDYDECKKALDALAIGDNPLHVNNVCTGPLDGGVSACSGDSGSPLIRTNEEGKPEVIGIVSWGITPCGSEGAPSVYTRVSAYNSWIESIMASYS</sequence>